<dbReference type="GO" id="GO:0005886">
    <property type="term" value="C:plasma membrane"/>
    <property type="evidence" value="ECO:0007669"/>
    <property type="project" value="UniProtKB-SubCell"/>
</dbReference>
<evidence type="ECO:0000256" key="1">
    <source>
        <dbReference type="ARBA" id="ARBA00004651"/>
    </source>
</evidence>
<feature type="transmembrane region" description="Helical" evidence="7">
    <location>
        <begin position="16"/>
        <end position="39"/>
    </location>
</feature>
<evidence type="ECO:0000256" key="7">
    <source>
        <dbReference type="SAM" id="Phobius"/>
    </source>
</evidence>
<dbReference type="GO" id="GO:0015109">
    <property type="term" value="F:chromate transmembrane transporter activity"/>
    <property type="evidence" value="ECO:0007669"/>
    <property type="project" value="InterPro"/>
</dbReference>
<feature type="transmembrane region" description="Helical" evidence="7">
    <location>
        <begin position="202"/>
        <end position="225"/>
    </location>
</feature>
<feature type="transmembrane region" description="Helical" evidence="7">
    <location>
        <begin position="330"/>
        <end position="347"/>
    </location>
</feature>
<comment type="caution">
    <text evidence="8">The sequence shown here is derived from an EMBL/GenBank/DDBJ whole genome shotgun (WGS) entry which is preliminary data.</text>
</comment>
<comment type="subcellular location">
    <subcellularLocation>
        <location evidence="1">Cell membrane</location>
        <topology evidence="1">Multi-pass membrane protein</topology>
    </subcellularLocation>
</comment>
<feature type="transmembrane region" description="Helical" evidence="7">
    <location>
        <begin position="131"/>
        <end position="157"/>
    </location>
</feature>
<dbReference type="RefSeq" id="WP_111341859.1">
    <property type="nucleotide sequence ID" value="NZ_QHHQ01000001.1"/>
</dbReference>
<proteinExistence type="inferred from homology"/>
<evidence type="ECO:0000313" key="9">
    <source>
        <dbReference type="Proteomes" id="UP000249590"/>
    </source>
</evidence>
<accession>A0A8B2NYS4</accession>
<dbReference type="PANTHER" id="PTHR33567">
    <property type="entry name" value="CHROMATE ION TRANSPORTER (EUROFUNG)"/>
    <property type="match status" value="1"/>
</dbReference>
<keyword evidence="3" id="KW-1003">Cell membrane</keyword>
<evidence type="ECO:0000256" key="3">
    <source>
        <dbReference type="ARBA" id="ARBA00022475"/>
    </source>
</evidence>
<feature type="transmembrane region" description="Helical" evidence="7">
    <location>
        <begin position="95"/>
        <end position="119"/>
    </location>
</feature>
<feature type="transmembrane region" description="Helical" evidence="7">
    <location>
        <begin position="261"/>
        <end position="284"/>
    </location>
</feature>
<protein>
    <submittedName>
        <fullName evidence="8">Chromate transporter</fullName>
    </submittedName>
</protein>
<dbReference type="AlphaFoldDB" id="A0A8B2NYS4"/>
<dbReference type="InterPro" id="IPR014047">
    <property type="entry name" value="Chr_Tranpt_l_chain"/>
</dbReference>
<keyword evidence="6 7" id="KW-0472">Membrane</keyword>
<keyword evidence="9" id="KW-1185">Reference proteome</keyword>
<reference evidence="8 9" key="1">
    <citation type="submission" date="2018-05" db="EMBL/GenBank/DDBJ databases">
        <title>Acuticoccus sediminis sp. nov., isolated from deep-sea sediment of Indian Ocean.</title>
        <authorList>
            <person name="Liu X."/>
            <person name="Lai Q."/>
            <person name="Du Y."/>
            <person name="Sun F."/>
            <person name="Zhang X."/>
            <person name="Wang S."/>
            <person name="Shao Z."/>
        </authorList>
    </citation>
    <scope>NUCLEOTIDE SEQUENCE [LARGE SCALE GENOMIC DNA]</scope>
    <source>
        <strain evidence="8 9">PTG4-2</strain>
    </source>
</reference>
<feature type="transmembrane region" description="Helical" evidence="7">
    <location>
        <begin position="231"/>
        <end position="249"/>
    </location>
</feature>
<keyword evidence="5 7" id="KW-1133">Transmembrane helix</keyword>
<dbReference type="EMBL" id="QHHQ01000001">
    <property type="protein sequence ID" value="RAI03305.1"/>
    <property type="molecule type" value="Genomic_DNA"/>
</dbReference>
<dbReference type="Proteomes" id="UP000249590">
    <property type="component" value="Unassembled WGS sequence"/>
</dbReference>
<comment type="similarity">
    <text evidence="2">Belongs to the chromate ion transporter (CHR) (TC 2.A.51) family.</text>
</comment>
<evidence type="ECO:0000256" key="2">
    <source>
        <dbReference type="ARBA" id="ARBA00005262"/>
    </source>
</evidence>
<organism evidence="8 9">
    <name type="scientific">Acuticoccus sediminis</name>
    <dbReference type="NCBI Taxonomy" id="2184697"/>
    <lineage>
        <taxon>Bacteria</taxon>
        <taxon>Pseudomonadati</taxon>
        <taxon>Pseudomonadota</taxon>
        <taxon>Alphaproteobacteria</taxon>
        <taxon>Hyphomicrobiales</taxon>
        <taxon>Amorphaceae</taxon>
        <taxon>Acuticoccus</taxon>
    </lineage>
</organism>
<feature type="transmembrane region" description="Helical" evidence="7">
    <location>
        <begin position="163"/>
        <end position="182"/>
    </location>
</feature>
<sequence length="393" mass="39394">MTHRDRPGTAAEVFSAFLPLGFTSFGGPVAHLGFFRTAFVERRGWMSDAAYADLVALCQFLPGPASSQVGMAIGLQRAGFPGLLAAWTAFTLPSAIALAAFGLLVTGVGFGAGAGWILGLKASAAAVVANALLGMAASLAATRARAAIAGAATVAMLLAPDPAVMQLVVIAVGAIAGLWLAVPDAAPDDHAPRAPVGRRVGIATLAGFFALLLLLPLAAAWSPALDLLDRTYRSGALVFGGGHVVLPLLQGEMAGLVPPDAFLAGYGAAQAVPGPLFTFAAYLGAVAEPFGGVAGAIVALVGIFLPSVLLVVGIMPFWDRVRRATVARRALAGVNAAVVGLLAAAFYDPVIVQGVPTHAALALAVAAFVALRHLAVPPWAVVAAAGAVGGALL</sequence>
<evidence type="ECO:0000313" key="8">
    <source>
        <dbReference type="EMBL" id="RAI03305.1"/>
    </source>
</evidence>
<evidence type="ECO:0000256" key="5">
    <source>
        <dbReference type="ARBA" id="ARBA00022989"/>
    </source>
</evidence>
<feature type="transmembrane region" description="Helical" evidence="7">
    <location>
        <begin position="359"/>
        <end position="392"/>
    </location>
</feature>
<dbReference type="InterPro" id="IPR003370">
    <property type="entry name" value="Chromate_transpt"/>
</dbReference>
<dbReference type="OrthoDB" id="8969999at2"/>
<keyword evidence="4 7" id="KW-0812">Transmembrane</keyword>
<dbReference type="Pfam" id="PF02417">
    <property type="entry name" value="Chromate_transp"/>
    <property type="match status" value="2"/>
</dbReference>
<dbReference type="PANTHER" id="PTHR33567:SF3">
    <property type="entry name" value="CHROMATE ION TRANSPORTER (EUROFUNG)"/>
    <property type="match status" value="1"/>
</dbReference>
<evidence type="ECO:0000256" key="4">
    <source>
        <dbReference type="ARBA" id="ARBA00022692"/>
    </source>
</evidence>
<feature type="transmembrane region" description="Helical" evidence="7">
    <location>
        <begin position="290"/>
        <end position="318"/>
    </location>
</feature>
<name>A0A8B2NYS4_9HYPH</name>
<dbReference type="NCBIfam" id="TIGR00937">
    <property type="entry name" value="2A51"/>
    <property type="match status" value="1"/>
</dbReference>
<evidence type="ECO:0000256" key="6">
    <source>
        <dbReference type="ARBA" id="ARBA00023136"/>
    </source>
</evidence>
<gene>
    <name evidence="8" type="ORF">DLJ53_01940</name>
</gene>
<dbReference type="PIRSF" id="PIRSF004810">
    <property type="entry name" value="ChrA"/>
    <property type="match status" value="1"/>
</dbReference>